<dbReference type="OrthoDB" id="5391057at2"/>
<dbReference type="InterPro" id="IPR007197">
    <property type="entry name" value="rSAM"/>
</dbReference>
<dbReference type="EMBL" id="FRAH01000022">
    <property type="protein sequence ID" value="SHK29946.1"/>
    <property type="molecule type" value="Genomic_DNA"/>
</dbReference>
<dbReference type="NCBIfam" id="NF045502">
    <property type="entry name" value="variant_rSAM"/>
    <property type="match status" value="1"/>
</dbReference>
<evidence type="ECO:0000259" key="1">
    <source>
        <dbReference type="Pfam" id="PF04055"/>
    </source>
</evidence>
<organism evidence="2 3">
    <name type="scientific">Anaerotignum lactatifermentans DSM 14214</name>
    <dbReference type="NCBI Taxonomy" id="1121323"/>
    <lineage>
        <taxon>Bacteria</taxon>
        <taxon>Bacillati</taxon>
        <taxon>Bacillota</taxon>
        <taxon>Clostridia</taxon>
        <taxon>Lachnospirales</taxon>
        <taxon>Anaerotignaceae</taxon>
        <taxon>Anaerotignum</taxon>
    </lineage>
</organism>
<dbReference type="Pfam" id="PF04055">
    <property type="entry name" value="Radical_SAM"/>
    <property type="match status" value="1"/>
</dbReference>
<sequence length="410" mass="45885">MSIIYDKYNVEEETYVKALILSRGIVFSEKALKVSVLEKAKGQNLVYNMPLNATSSRPQELIIKNVGDSYSVVVSCVTGNPTSNPVVLDVNEEGGLVALVEGEKVDNIEIHFVEEPDYYSVNLSNGEPVKKYVSACGLDELNIIPWKGCAISRGCRFCGINNFVKPDELSAHRISRDSNEWKQVYEEYLDNLEEAVLIAKKSECYKEHAHVILIAGNLDNNNLDFESEIFSSIARRVSPLVKDISEEGVVVVITPPNNMKYIDELKKAGIEKVVFNLEAITECGFEKYCPGKAELGYQFFIDRLRYAIDVFGKGNVWTNLVFGLETVEETLKKCAELTSDGVVISANVLHLDKGNSLDCDVPSTKDVIDFFYRLEILNNQEGFVPFYCAKALRTSLSNEAHAMRIKGRDK</sequence>
<evidence type="ECO:0000313" key="2">
    <source>
        <dbReference type="EMBL" id="SHK29946.1"/>
    </source>
</evidence>
<dbReference type="RefSeq" id="WP_072850625.1">
    <property type="nucleotide sequence ID" value="NZ_FRAH01000022.1"/>
</dbReference>
<proteinExistence type="predicted"/>
<accession>A0A1M6RBY8</accession>
<dbReference type="Proteomes" id="UP000183975">
    <property type="component" value="Unassembled WGS sequence"/>
</dbReference>
<name>A0A1M6RBY8_9FIRM</name>
<dbReference type="InterPro" id="IPR058240">
    <property type="entry name" value="rSAM_sf"/>
</dbReference>
<reference evidence="2 3" key="1">
    <citation type="submission" date="2016-11" db="EMBL/GenBank/DDBJ databases">
        <authorList>
            <person name="Jaros S."/>
            <person name="Januszkiewicz K."/>
            <person name="Wedrychowicz H."/>
        </authorList>
    </citation>
    <scope>NUCLEOTIDE SEQUENCE [LARGE SCALE GENOMIC DNA]</scope>
    <source>
        <strain evidence="2 3">DSM 14214</strain>
    </source>
</reference>
<evidence type="ECO:0000313" key="3">
    <source>
        <dbReference type="Proteomes" id="UP000183975"/>
    </source>
</evidence>
<dbReference type="SUPFAM" id="SSF102114">
    <property type="entry name" value="Radical SAM enzymes"/>
    <property type="match status" value="1"/>
</dbReference>
<dbReference type="GO" id="GO:0003824">
    <property type="term" value="F:catalytic activity"/>
    <property type="evidence" value="ECO:0007669"/>
    <property type="project" value="InterPro"/>
</dbReference>
<protein>
    <submittedName>
        <fullName evidence="2">Radical SAM superfamily protein</fullName>
    </submittedName>
</protein>
<keyword evidence="3" id="KW-1185">Reference proteome</keyword>
<dbReference type="SFLD" id="SFLDS00029">
    <property type="entry name" value="Radical_SAM"/>
    <property type="match status" value="1"/>
</dbReference>
<gene>
    <name evidence="2" type="ORF">SAMN02745138_01509</name>
</gene>
<feature type="domain" description="Radical SAM core" evidence="1">
    <location>
        <begin position="144"/>
        <end position="334"/>
    </location>
</feature>
<dbReference type="GO" id="GO:0051536">
    <property type="term" value="F:iron-sulfur cluster binding"/>
    <property type="evidence" value="ECO:0007669"/>
    <property type="project" value="InterPro"/>
</dbReference>
<dbReference type="AlphaFoldDB" id="A0A1M6RBY8"/>